<accession>A0ABM9ESX5</accession>
<dbReference type="Gene3D" id="4.10.810.10">
    <property type="entry name" value="Virus Scaffolding Protein, Chain A"/>
    <property type="match status" value="1"/>
</dbReference>
<keyword evidence="4" id="KW-1185">Reference proteome</keyword>
<feature type="domain" description="IDEAL" evidence="2">
    <location>
        <begin position="139"/>
        <end position="175"/>
    </location>
</feature>
<dbReference type="HAMAP" id="MF_00760">
    <property type="entry name" value="UPF0302"/>
    <property type="match status" value="1"/>
</dbReference>
<dbReference type="SMART" id="SM00914">
    <property type="entry name" value="IDEAL"/>
    <property type="match status" value="1"/>
</dbReference>
<dbReference type="Gene3D" id="3.40.1530.30">
    <property type="entry name" value="Uncharacterised family UPF0302, N-terminal domain"/>
    <property type="match status" value="1"/>
</dbReference>
<dbReference type="Pfam" id="PF08864">
    <property type="entry name" value="UPF0302"/>
    <property type="match status" value="1"/>
</dbReference>
<evidence type="ECO:0000313" key="3">
    <source>
        <dbReference type="EMBL" id="CAH2715749.1"/>
    </source>
</evidence>
<sequence length="188" mass="22499">MATPVSVNEKKDFIRWFLNHYQLKRRECVWILNYLMSHDQLMEKVHFVEQAQYCPRGLIMSTHCVDKVPFRFYKENVMTTDAEKSFHDIRLNREEDIFIQLNFHAANQAHQYAFVLEENPFVPKHLQVNEKDGVIAEQLLQNSIERFQREKLLQLIDEALDKQDRQAFHLLTEKLNKLKLTEPKGSLR</sequence>
<organism evidence="3 4">
    <name type="scientific">Neobacillus rhizosphaerae</name>
    <dbReference type="NCBI Taxonomy" id="2880965"/>
    <lineage>
        <taxon>Bacteria</taxon>
        <taxon>Bacillati</taxon>
        <taxon>Bacillota</taxon>
        <taxon>Bacilli</taxon>
        <taxon>Bacillales</taxon>
        <taxon>Bacillaceae</taxon>
        <taxon>Neobacillus</taxon>
    </lineage>
</organism>
<dbReference type="InterPro" id="IPR011188">
    <property type="entry name" value="UPF0302"/>
</dbReference>
<dbReference type="InterPro" id="IPR027393">
    <property type="entry name" value="Virus_scaffolding_prot_C"/>
</dbReference>
<dbReference type="PIRSF" id="PIRSF007165">
    <property type="entry name" value="UCP007165"/>
    <property type="match status" value="1"/>
</dbReference>
<dbReference type="RefSeq" id="WP_248736025.1">
    <property type="nucleotide sequence ID" value="NZ_CALBWS010000019.1"/>
</dbReference>
<reference evidence="3" key="1">
    <citation type="submission" date="2022-04" db="EMBL/GenBank/DDBJ databases">
        <authorList>
            <person name="Criscuolo A."/>
        </authorList>
    </citation>
    <scope>NUCLEOTIDE SEQUENCE</scope>
    <source>
        <strain evidence="3">CIP111895</strain>
    </source>
</reference>
<proteinExistence type="inferred from homology"/>
<name>A0ABM9ESX5_9BACI</name>
<dbReference type="NCBIfam" id="NF002965">
    <property type="entry name" value="PRK03636.1"/>
    <property type="match status" value="1"/>
</dbReference>
<dbReference type="Proteomes" id="UP000838308">
    <property type="component" value="Unassembled WGS sequence"/>
</dbReference>
<dbReference type="InterPro" id="IPR038091">
    <property type="entry name" value="UPF0302_N_sf"/>
</dbReference>
<evidence type="ECO:0000313" key="4">
    <source>
        <dbReference type="Proteomes" id="UP000838308"/>
    </source>
</evidence>
<comment type="similarity">
    <text evidence="1">Belongs to the UPF0302 family.</text>
</comment>
<protein>
    <recommendedName>
        <fullName evidence="1">UPF0302 protein BACCIP111895_02933</fullName>
    </recommendedName>
</protein>
<dbReference type="Pfam" id="PF08858">
    <property type="entry name" value="IDEAL"/>
    <property type="match status" value="1"/>
</dbReference>
<dbReference type="InterPro" id="IPR014957">
    <property type="entry name" value="IDEAL_dom"/>
</dbReference>
<comment type="caution">
    <text evidence="3">The sequence shown here is derived from an EMBL/GenBank/DDBJ whole genome shotgun (WGS) entry which is preliminary data.</text>
</comment>
<evidence type="ECO:0000256" key="1">
    <source>
        <dbReference type="HAMAP-Rule" id="MF_00760"/>
    </source>
</evidence>
<dbReference type="InterPro" id="IPR014963">
    <property type="entry name" value="UPF0302_N"/>
</dbReference>
<evidence type="ECO:0000259" key="2">
    <source>
        <dbReference type="SMART" id="SM00914"/>
    </source>
</evidence>
<dbReference type="EMBL" id="CALBWS010000019">
    <property type="protein sequence ID" value="CAH2715749.1"/>
    <property type="molecule type" value="Genomic_DNA"/>
</dbReference>
<gene>
    <name evidence="3" type="ORF">BACCIP111895_02933</name>
</gene>